<evidence type="ECO:0000313" key="2">
    <source>
        <dbReference type="EMBL" id="APU16175.1"/>
    </source>
</evidence>
<dbReference type="Pfam" id="PF05488">
    <property type="entry name" value="PAAR_motif"/>
    <property type="match status" value="1"/>
</dbReference>
<dbReference type="InterPro" id="IPR008727">
    <property type="entry name" value="PAAR_motif"/>
</dbReference>
<accession>A0AAC9PTM0</accession>
<reference evidence="3" key="1">
    <citation type="submission" date="2016-06" db="EMBL/GenBank/DDBJ databases">
        <title>Complete genome sequence of Actinoalloteichus fjordicus DSM 46855 (=ADI127-17), type strain of the new species Actinoalloteichus fjordicus.</title>
        <authorList>
            <person name="Ruckert C."/>
            <person name="Nouioui I."/>
            <person name="Willmese J."/>
            <person name="van Wezel G."/>
            <person name="Klenk H.-P."/>
            <person name="Kalinowski J."/>
            <person name="Zotchev S.B."/>
        </authorList>
    </citation>
    <scope>NUCLEOTIDE SEQUENCE [LARGE SCALE GENOMIC DNA]</scope>
    <source>
        <strain evidence="3">ADI127-7</strain>
    </source>
</reference>
<feature type="region of interest" description="Disordered" evidence="1">
    <location>
        <begin position="1"/>
        <end position="32"/>
    </location>
</feature>
<organism evidence="2 3">
    <name type="scientific">Actinoalloteichus fjordicus</name>
    <dbReference type="NCBI Taxonomy" id="1612552"/>
    <lineage>
        <taxon>Bacteria</taxon>
        <taxon>Bacillati</taxon>
        <taxon>Actinomycetota</taxon>
        <taxon>Actinomycetes</taxon>
        <taxon>Pseudonocardiales</taxon>
        <taxon>Pseudonocardiaceae</taxon>
        <taxon>Actinoalloteichus</taxon>
    </lineage>
</organism>
<evidence type="ECO:0000313" key="3">
    <source>
        <dbReference type="Proteomes" id="UP000185511"/>
    </source>
</evidence>
<dbReference type="Gene3D" id="2.60.200.60">
    <property type="match status" value="1"/>
</dbReference>
<protein>
    <submittedName>
        <fullName evidence="2">Uncharacterized protein</fullName>
    </submittedName>
</protein>
<proteinExistence type="predicted"/>
<dbReference type="Proteomes" id="UP000185511">
    <property type="component" value="Chromosome"/>
</dbReference>
<dbReference type="RefSeq" id="WP_075765271.1">
    <property type="nucleotide sequence ID" value="NZ_CP016076.1"/>
</dbReference>
<keyword evidence="3" id="KW-1185">Reference proteome</keyword>
<evidence type="ECO:0000256" key="1">
    <source>
        <dbReference type="SAM" id="MobiDB-lite"/>
    </source>
</evidence>
<sequence>MPAAARIGDPTSHLPVPPSVPGVPAPPPVKTGTLVPAPRAGLPTVLINGRPAAVVGSLNVCTTPPPHAALGPGNVVLPAPGALLGPVLISGVPAARVGDQTTCKASVAGGSPDVFFGGAR</sequence>
<dbReference type="AlphaFoldDB" id="A0AAC9PTM0"/>
<name>A0AAC9PTM0_9PSEU</name>
<dbReference type="KEGG" id="acad:UA74_20750"/>
<gene>
    <name evidence="2" type="ORF">UA74_20750</name>
</gene>
<dbReference type="EMBL" id="CP016076">
    <property type="protein sequence ID" value="APU16175.1"/>
    <property type="molecule type" value="Genomic_DNA"/>
</dbReference>
<feature type="compositionally biased region" description="Pro residues" evidence="1">
    <location>
        <begin position="15"/>
        <end position="29"/>
    </location>
</feature>